<proteinExistence type="predicted"/>
<organism evidence="2 3">
    <name type="scientific">Eumeta variegata</name>
    <name type="common">Bagworm moth</name>
    <name type="synonym">Eumeta japonica</name>
    <dbReference type="NCBI Taxonomy" id="151549"/>
    <lineage>
        <taxon>Eukaryota</taxon>
        <taxon>Metazoa</taxon>
        <taxon>Ecdysozoa</taxon>
        <taxon>Arthropoda</taxon>
        <taxon>Hexapoda</taxon>
        <taxon>Insecta</taxon>
        <taxon>Pterygota</taxon>
        <taxon>Neoptera</taxon>
        <taxon>Endopterygota</taxon>
        <taxon>Lepidoptera</taxon>
        <taxon>Glossata</taxon>
        <taxon>Ditrysia</taxon>
        <taxon>Tineoidea</taxon>
        <taxon>Psychidae</taxon>
        <taxon>Oiketicinae</taxon>
        <taxon>Eumeta</taxon>
    </lineage>
</organism>
<dbReference type="Pfam" id="PF26215">
    <property type="entry name" value="HTH_animal"/>
    <property type="match status" value="1"/>
</dbReference>
<dbReference type="SUPFAM" id="SSF82771">
    <property type="entry name" value="GIY-YIG endonuclease"/>
    <property type="match status" value="1"/>
</dbReference>
<evidence type="ECO:0000313" key="2">
    <source>
        <dbReference type="EMBL" id="GBP48398.1"/>
    </source>
</evidence>
<feature type="domain" description="GIY-YIG" evidence="1">
    <location>
        <begin position="120"/>
        <end position="204"/>
    </location>
</feature>
<evidence type="ECO:0000259" key="1">
    <source>
        <dbReference type="PROSITE" id="PS50164"/>
    </source>
</evidence>
<reference evidence="2 3" key="1">
    <citation type="journal article" date="2019" name="Commun. Biol.">
        <title>The bagworm genome reveals a unique fibroin gene that provides high tensile strength.</title>
        <authorList>
            <person name="Kono N."/>
            <person name="Nakamura H."/>
            <person name="Ohtoshi R."/>
            <person name="Tomita M."/>
            <person name="Numata K."/>
            <person name="Arakawa K."/>
        </authorList>
    </citation>
    <scope>NUCLEOTIDE SEQUENCE [LARGE SCALE GENOMIC DNA]</scope>
</reference>
<accession>A0A4C1WAI5</accession>
<dbReference type="AlphaFoldDB" id="A0A4C1WAI5"/>
<dbReference type="PROSITE" id="PS50164">
    <property type="entry name" value="GIY_YIG"/>
    <property type="match status" value="1"/>
</dbReference>
<name>A0A4C1WAI5_EUMVA</name>
<dbReference type="InterPro" id="IPR058912">
    <property type="entry name" value="HTH_animal"/>
</dbReference>
<dbReference type="Proteomes" id="UP000299102">
    <property type="component" value="Unassembled WGS sequence"/>
</dbReference>
<sequence>MPDVLKDKFCPLDFLTSCRKRELGTSIDKYIQFALELENNNRLSFLDILVEKSTTGELITSWYKKPYSSGRILNFNYNHPPSQKLGVAQGFLNRAIRVNHESKVNESVPLVKDNVKKADKSRLIYTIHCTSGKWYVGQTKQKLKARLRQHRLDCKPENMIKTSKTALADHFSEDGHAFQFDNAEIKGTEKNFMKKNFREMIFIRALNCLNFRTDAQSLSSIYSHLIDVVKRSLE</sequence>
<evidence type="ECO:0000313" key="3">
    <source>
        <dbReference type="Proteomes" id="UP000299102"/>
    </source>
</evidence>
<dbReference type="PANTHER" id="PTHR21301">
    <property type="entry name" value="REVERSE TRANSCRIPTASE"/>
    <property type="match status" value="1"/>
</dbReference>
<keyword evidence="3" id="KW-1185">Reference proteome</keyword>
<dbReference type="InterPro" id="IPR000305">
    <property type="entry name" value="GIY-YIG_endonuc"/>
</dbReference>
<gene>
    <name evidence="2" type="ORF">EVAR_36832_1</name>
</gene>
<dbReference type="EMBL" id="BGZK01000523">
    <property type="protein sequence ID" value="GBP48398.1"/>
    <property type="molecule type" value="Genomic_DNA"/>
</dbReference>
<dbReference type="Gene3D" id="3.40.1440.10">
    <property type="entry name" value="GIY-YIG endonuclease"/>
    <property type="match status" value="1"/>
</dbReference>
<protein>
    <recommendedName>
        <fullName evidence="1">GIY-YIG domain-containing protein</fullName>
    </recommendedName>
</protein>
<dbReference type="InterPro" id="IPR035901">
    <property type="entry name" value="GIY-YIG_endonuc_sf"/>
</dbReference>
<dbReference type="OrthoDB" id="7687729at2759"/>
<comment type="caution">
    <text evidence="2">The sequence shown here is derived from an EMBL/GenBank/DDBJ whole genome shotgun (WGS) entry which is preliminary data.</text>
</comment>
<dbReference type="PANTHER" id="PTHR21301:SF10">
    <property type="entry name" value="REVERSE TRANSCRIPTASE DOMAIN-CONTAINING PROTEIN"/>
    <property type="match status" value="1"/>
</dbReference>